<dbReference type="GeneID" id="102996751"/>
<dbReference type="GO" id="GO:0004867">
    <property type="term" value="F:serine-type endopeptidase inhibitor activity"/>
    <property type="evidence" value="ECO:0007669"/>
    <property type="project" value="TreeGrafter"/>
</dbReference>
<dbReference type="PANTHER" id="PTHR19441:SF91">
    <property type="entry name" value="WAP DOMAIN-CONTAINING PROTEIN"/>
    <property type="match status" value="1"/>
</dbReference>
<organism evidence="4 5">
    <name type="scientific">Physeter macrocephalus</name>
    <name type="common">Sperm whale</name>
    <name type="synonym">Physeter catodon</name>
    <dbReference type="NCBI Taxonomy" id="9755"/>
    <lineage>
        <taxon>Eukaryota</taxon>
        <taxon>Metazoa</taxon>
        <taxon>Chordata</taxon>
        <taxon>Craniata</taxon>
        <taxon>Vertebrata</taxon>
        <taxon>Euteleostomi</taxon>
        <taxon>Mammalia</taxon>
        <taxon>Eutheria</taxon>
        <taxon>Laurasiatheria</taxon>
        <taxon>Artiodactyla</taxon>
        <taxon>Whippomorpha</taxon>
        <taxon>Cetacea</taxon>
        <taxon>Odontoceti</taxon>
        <taxon>Physeteridae</taxon>
        <taxon>Physeter</taxon>
    </lineage>
</organism>
<name>A0A2Y9EXE2_PHYMC</name>
<evidence type="ECO:0000313" key="4">
    <source>
        <dbReference type="Proteomes" id="UP000248484"/>
    </source>
</evidence>
<dbReference type="InterPro" id="IPR053758">
    <property type="entry name" value="CPA_Inhibitor_I44"/>
</dbReference>
<dbReference type="GO" id="GO:0019731">
    <property type="term" value="P:antibacterial humoral response"/>
    <property type="evidence" value="ECO:0007669"/>
    <property type="project" value="TreeGrafter"/>
</dbReference>
<dbReference type="InterPro" id="IPR036645">
    <property type="entry name" value="Elafin-like_sf"/>
</dbReference>
<protein>
    <submittedName>
        <fullName evidence="5">Perlwapin-like isoform X1</fullName>
    </submittedName>
</protein>
<dbReference type="CDD" id="cd00199">
    <property type="entry name" value="WAP"/>
    <property type="match status" value="1"/>
</dbReference>
<dbReference type="InterPro" id="IPR008197">
    <property type="entry name" value="WAP_dom"/>
</dbReference>
<dbReference type="GO" id="GO:0045087">
    <property type="term" value="P:innate immune response"/>
    <property type="evidence" value="ECO:0007669"/>
    <property type="project" value="TreeGrafter"/>
</dbReference>
<feature type="signal peptide" evidence="2">
    <location>
        <begin position="1"/>
        <end position="22"/>
    </location>
</feature>
<keyword evidence="1" id="KW-0646">Protease inhibitor</keyword>
<dbReference type="SMART" id="SM00217">
    <property type="entry name" value="WAP"/>
    <property type="match status" value="2"/>
</dbReference>
<evidence type="ECO:0000259" key="3">
    <source>
        <dbReference type="PROSITE" id="PS51390"/>
    </source>
</evidence>
<evidence type="ECO:0000256" key="1">
    <source>
        <dbReference type="ARBA" id="ARBA00022690"/>
    </source>
</evidence>
<proteinExistence type="predicted"/>
<accession>A0A2Y9EXE2</accession>
<dbReference type="InterPro" id="IPR050514">
    <property type="entry name" value="WAP_four-disulfide_core"/>
</dbReference>
<dbReference type="Proteomes" id="UP000248484">
    <property type="component" value="Chromosome 14"/>
</dbReference>
<sequence length="191" mass="20996">MKTGTIFVLVAFIVWELEVTCARIPISREVCVNECSEDRDCGKGRECVEDGCARICFPQTETAHCEIQCWEDWDCGVGKRCMRRGCSRLCSTFPERGVCVDECQGPWDCALGSWCVNIGCGHVCIPFRNLGEQRPGTCPPLPEGLYGSCDELCTGDESCPPGQKCCSNGCGQVCQTAVRDEDDVIIRSDDN</sequence>
<keyword evidence="4" id="KW-1185">Reference proteome</keyword>
<dbReference type="Pfam" id="PF00095">
    <property type="entry name" value="WAP"/>
    <property type="match status" value="1"/>
</dbReference>
<evidence type="ECO:0000313" key="5">
    <source>
        <dbReference type="RefSeq" id="XP_007110579.1"/>
    </source>
</evidence>
<gene>
    <name evidence="5" type="primary">LOC102996751</name>
</gene>
<dbReference type="OrthoDB" id="6060011at2759"/>
<reference evidence="5" key="1">
    <citation type="submission" date="2025-08" db="UniProtKB">
        <authorList>
            <consortium name="RefSeq"/>
        </authorList>
    </citation>
    <scope>IDENTIFICATION</scope>
    <source>
        <tissue evidence="5">Muscle</tissue>
    </source>
</reference>
<dbReference type="RefSeq" id="XP_007110579.1">
    <property type="nucleotide sequence ID" value="XM_007110517.3"/>
</dbReference>
<dbReference type="PANTHER" id="PTHR19441">
    <property type="entry name" value="WHEY ACDIC PROTEIN WAP"/>
    <property type="match status" value="1"/>
</dbReference>
<dbReference type="KEGG" id="pcad:102996751"/>
<dbReference type="Gene3D" id="3.30.40.170">
    <property type="match status" value="2"/>
</dbReference>
<dbReference type="Gene3D" id="4.10.75.10">
    <property type="entry name" value="Elafin-like"/>
    <property type="match status" value="1"/>
</dbReference>
<dbReference type="InParanoid" id="A0A2Y9EXE2"/>
<dbReference type="AlphaFoldDB" id="A0A2Y9EXE2"/>
<dbReference type="SUPFAM" id="SSF57256">
    <property type="entry name" value="Elafin-like"/>
    <property type="match status" value="1"/>
</dbReference>
<feature type="domain" description="WAP" evidence="3">
    <location>
        <begin position="131"/>
        <end position="178"/>
    </location>
</feature>
<evidence type="ECO:0000256" key="2">
    <source>
        <dbReference type="SAM" id="SignalP"/>
    </source>
</evidence>
<dbReference type="GO" id="GO:0005615">
    <property type="term" value="C:extracellular space"/>
    <property type="evidence" value="ECO:0007669"/>
    <property type="project" value="TreeGrafter"/>
</dbReference>
<dbReference type="PROSITE" id="PS51390">
    <property type="entry name" value="WAP"/>
    <property type="match status" value="1"/>
</dbReference>
<keyword evidence="2" id="KW-0732">Signal</keyword>
<feature type="chain" id="PRO_5015949254" evidence="2">
    <location>
        <begin position="23"/>
        <end position="191"/>
    </location>
</feature>